<gene>
    <name evidence="1" type="ORF">OKA04_11485</name>
</gene>
<protein>
    <submittedName>
        <fullName evidence="1">NAD(P)-binding protein</fullName>
    </submittedName>
</protein>
<organism evidence="1 2">
    <name type="scientific">Luteolibacter flavescens</name>
    <dbReference type="NCBI Taxonomy" id="1859460"/>
    <lineage>
        <taxon>Bacteria</taxon>
        <taxon>Pseudomonadati</taxon>
        <taxon>Verrucomicrobiota</taxon>
        <taxon>Verrucomicrobiia</taxon>
        <taxon>Verrucomicrobiales</taxon>
        <taxon>Verrucomicrobiaceae</taxon>
        <taxon>Luteolibacter</taxon>
    </lineage>
</organism>
<evidence type="ECO:0000313" key="2">
    <source>
        <dbReference type="Proteomes" id="UP001207930"/>
    </source>
</evidence>
<dbReference type="Pfam" id="PF13450">
    <property type="entry name" value="NAD_binding_8"/>
    <property type="match status" value="1"/>
</dbReference>
<evidence type="ECO:0000313" key="1">
    <source>
        <dbReference type="EMBL" id="MCW1885352.1"/>
    </source>
</evidence>
<dbReference type="InterPro" id="IPR036188">
    <property type="entry name" value="FAD/NAD-bd_sf"/>
</dbReference>
<accession>A0ABT3FPH9</accession>
<name>A0ABT3FPH9_9BACT</name>
<dbReference type="InterPro" id="IPR050464">
    <property type="entry name" value="Zeta_carotene_desat/Oxidored"/>
</dbReference>
<sequence>MIDSREHIVILGGGVGGCAAAYWLTATPELRAKYRVTLYQTGWRLGGKGASSRGESDQHRSEEHGPHVWFGFYENAFKTMRGAMEVHQQLGHTVGPFKTLKDLFMEAREGVFYHHDEKAEKWEPWKMSLPRYAGEPGDGTPCPDIRENLWRMADHLALNLNKVGAFGPIVTWFLGRMEKILGRSVKWQEAMSCPTGIEPGDPSGWASYLSRRLIDLAGSEKHWYGEPVIGRLFRLLLDYLGWKLRRMKKRAKNSAELREICLADLYRTCLRGALVDLLIRDETFRQLDRHEFLAWLKLHGAGFTTVKESPFLRGYYDTPFAFSGGKAHDPNNANFAAGAALRGFFRIFFGYKGAYVHRMNLGMGECVFVPMYRVLKERGVRFEFFHRVESIEPNATGNRVGRIRINRQVRLAPGKDEYQPIKEVAVPHADAPPVFWPVWPEHPMVDQLDPTSLPPPEDPGLESHWSSHTSGTVELFDRKEPFGDGQERFDHVVLAIPPAAHPHVAKGLLAKDTRFRTMVQTSETIRTIACQFWFSDKDDLGWDTHDYFCELAMAGSGPDPFNIIIEATNILQTEATPGASHLLYLCGPISDDENEPPPGTDPGYPAREKARAKSIALAWLQERASLWPGVCSPGTTCLDPSTLYHPDPHATVEQRLDWQYFRMNIDPGERYVLSTNTAAPNRLWPWESGFNNLVFSGDWCRNSIDIGCVESAVTSAMLAAHHLTGYPTRDMIDGMQYE</sequence>
<dbReference type="Proteomes" id="UP001207930">
    <property type="component" value="Unassembled WGS sequence"/>
</dbReference>
<keyword evidence="2" id="KW-1185">Reference proteome</keyword>
<dbReference type="RefSeq" id="WP_264501307.1">
    <property type="nucleotide sequence ID" value="NZ_JAPDDS010000005.1"/>
</dbReference>
<proteinExistence type="predicted"/>
<dbReference type="EMBL" id="JAPDDS010000005">
    <property type="protein sequence ID" value="MCW1885352.1"/>
    <property type="molecule type" value="Genomic_DNA"/>
</dbReference>
<comment type="caution">
    <text evidence="1">The sequence shown here is derived from an EMBL/GenBank/DDBJ whole genome shotgun (WGS) entry which is preliminary data.</text>
</comment>
<dbReference type="SUPFAM" id="SSF51971">
    <property type="entry name" value="Nucleotide-binding domain"/>
    <property type="match status" value="1"/>
</dbReference>
<dbReference type="PANTHER" id="PTHR42923:SF46">
    <property type="entry name" value="AMINE OXIDASE"/>
    <property type="match status" value="1"/>
</dbReference>
<dbReference type="PROSITE" id="PS51257">
    <property type="entry name" value="PROKAR_LIPOPROTEIN"/>
    <property type="match status" value="1"/>
</dbReference>
<reference evidence="1 2" key="1">
    <citation type="submission" date="2022-10" db="EMBL/GenBank/DDBJ databases">
        <title>Luteolibacter flavescens strain MCCC 1K03193, whole genome shotgun sequencing project.</title>
        <authorList>
            <person name="Zhao G."/>
            <person name="Shen L."/>
        </authorList>
    </citation>
    <scope>NUCLEOTIDE SEQUENCE [LARGE SCALE GENOMIC DNA]</scope>
    <source>
        <strain evidence="1 2">MCCC 1K03193</strain>
    </source>
</reference>
<dbReference type="PANTHER" id="PTHR42923">
    <property type="entry name" value="PROTOPORPHYRINOGEN OXIDASE"/>
    <property type="match status" value="1"/>
</dbReference>
<dbReference type="Gene3D" id="3.50.50.60">
    <property type="entry name" value="FAD/NAD(P)-binding domain"/>
    <property type="match status" value="1"/>
</dbReference>